<dbReference type="EMBL" id="CP042913">
    <property type="protein sequence ID" value="QEG33223.1"/>
    <property type="molecule type" value="Genomic_DNA"/>
</dbReference>
<gene>
    <name evidence="5" type="primary">htrA_1</name>
    <name evidence="5" type="ORF">Pr1d_04840</name>
</gene>
<feature type="compositionally biased region" description="Low complexity" evidence="3">
    <location>
        <begin position="512"/>
        <end position="523"/>
    </location>
</feature>
<protein>
    <submittedName>
        <fullName evidence="5">Serine protease HtrA</fullName>
    </submittedName>
</protein>
<feature type="region of interest" description="Disordered" evidence="3">
    <location>
        <begin position="512"/>
        <end position="535"/>
    </location>
</feature>
<dbReference type="Pfam" id="PF13365">
    <property type="entry name" value="Trypsin_2"/>
    <property type="match status" value="1"/>
</dbReference>
<keyword evidence="6" id="KW-1185">Reference proteome</keyword>
<dbReference type="KEGG" id="bgok:Pr1d_04840"/>
<dbReference type="PANTHER" id="PTHR43343">
    <property type="entry name" value="PEPTIDASE S12"/>
    <property type="match status" value="1"/>
</dbReference>
<dbReference type="RefSeq" id="WP_148072019.1">
    <property type="nucleotide sequence ID" value="NZ_CP042913.1"/>
</dbReference>
<dbReference type="GO" id="GO:0006508">
    <property type="term" value="P:proteolysis"/>
    <property type="evidence" value="ECO:0007669"/>
    <property type="project" value="UniProtKB-KW"/>
</dbReference>
<feature type="transmembrane region" description="Helical" evidence="4">
    <location>
        <begin position="78"/>
        <end position="101"/>
    </location>
</feature>
<dbReference type="GO" id="GO:0004252">
    <property type="term" value="F:serine-type endopeptidase activity"/>
    <property type="evidence" value="ECO:0007669"/>
    <property type="project" value="InterPro"/>
</dbReference>
<organism evidence="5 6">
    <name type="scientific">Bythopirellula goksoeyrii</name>
    <dbReference type="NCBI Taxonomy" id="1400387"/>
    <lineage>
        <taxon>Bacteria</taxon>
        <taxon>Pseudomonadati</taxon>
        <taxon>Planctomycetota</taxon>
        <taxon>Planctomycetia</taxon>
        <taxon>Pirellulales</taxon>
        <taxon>Lacipirellulaceae</taxon>
        <taxon>Bythopirellula</taxon>
    </lineage>
</organism>
<keyword evidence="2" id="KW-0378">Hydrolase</keyword>
<dbReference type="OrthoDB" id="1522627at2"/>
<dbReference type="AlphaFoldDB" id="A0A5B9QG24"/>
<dbReference type="PRINTS" id="PR00834">
    <property type="entry name" value="PROTEASES2C"/>
</dbReference>
<proteinExistence type="predicted"/>
<evidence type="ECO:0000256" key="2">
    <source>
        <dbReference type="ARBA" id="ARBA00022801"/>
    </source>
</evidence>
<keyword evidence="4" id="KW-0812">Transmembrane</keyword>
<keyword evidence="4" id="KW-1133">Transmembrane helix</keyword>
<dbReference type="InterPro" id="IPR051201">
    <property type="entry name" value="Chloro_Bact_Ser_Proteases"/>
</dbReference>
<evidence type="ECO:0000313" key="6">
    <source>
        <dbReference type="Proteomes" id="UP000323917"/>
    </source>
</evidence>
<dbReference type="Gene3D" id="2.40.10.120">
    <property type="match status" value="1"/>
</dbReference>
<reference evidence="5 6" key="1">
    <citation type="submission" date="2019-08" db="EMBL/GenBank/DDBJ databases">
        <title>Deep-cultivation of Planctomycetes and their phenomic and genomic characterization uncovers novel biology.</title>
        <authorList>
            <person name="Wiegand S."/>
            <person name="Jogler M."/>
            <person name="Boedeker C."/>
            <person name="Pinto D."/>
            <person name="Vollmers J."/>
            <person name="Rivas-Marin E."/>
            <person name="Kohn T."/>
            <person name="Peeters S.H."/>
            <person name="Heuer A."/>
            <person name="Rast P."/>
            <person name="Oberbeckmann S."/>
            <person name="Bunk B."/>
            <person name="Jeske O."/>
            <person name="Meyerdierks A."/>
            <person name="Storesund J.E."/>
            <person name="Kallscheuer N."/>
            <person name="Luecker S."/>
            <person name="Lage O.M."/>
            <person name="Pohl T."/>
            <person name="Merkel B.J."/>
            <person name="Hornburger P."/>
            <person name="Mueller R.-W."/>
            <person name="Bruemmer F."/>
            <person name="Labrenz M."/>
            <person name="Spormann A.M."/>
            <person name="Op den Camp H."/>
            <person name="Overmann J."/>
            <person name="Amann R."/>
            <person name="Jetten M.S.M."/>
            <person name="Mascher T."/>
            <person name="Medema M.H."/>
            <person name="Devos D.P."/>
            <person name="Kaster A.-K."/>
            <person name="Ovreas L."/>
            <person name="Rohde M."/>
            <person name="Galperin M.Y."/>
            <person name="Jogler C."/>
        </authorList>
    </citation>
    <scope>NUCLEOTIDE SEQUENCE [LARGE SCALE GENOMIC DNA]</scope>
    <source>
        <strain evidence="5 6">Pr1d</strain>
    </source>
</reference>
<evidence type="ECO:0000256" key="1">
    <source>
        <dbReference type="ARBA" id="ARBA00022670"/>
    </source>
</evidence>
<keyword evidence="4" id="KW-0472">Membrane</keyword>
<dbReference type="InterPro" id="IPR001940">
    <property type="entry name" value="Peptidase_S1C"/>
</dbReference>
<evidence type="ECO:0000256" key="4">
    <source>
        <dbReference type="SAM" id="Phobius"/>
    </source>
</evidence>
<evidence type="ECO:0000313" key="5">
    <source>
        <dbReference type="EMBL" id="QEG33223.1"/>
    </source>
</evidence>
<accession>A0A5B9QG24</accession>
<name>A0A5B9QG24_9BACT</name>
<dbReference type="SUPFAM" id="SSF50494">
    <property type="entry name" value="Trypsin-like serine proteases"/>
    <property type="match status" value="1"/>
</dbReference>
<dbReference type="PANTHER" id="PTHR43343:SF3">
    <property type="entry name" value="PROTEASE DO-LIKE 8, CHLOROPLASTIC"/>
    <property type="match status" value="1"/>
</dbReference>
<evidence type="ECO:0000256" key="3">
    <source>
        <dbReference type="SAM" id="MobiDB-lite"/>
    </source>
</evidence>
<sequence>MHYRSVTCPYCNSKLRYRSSQTESKINCPGCHRKFYSNQSSLSGRSKSQSDADNFYDVSFRGGKLFSLLIPSKHADRLYLGGIALLLLLILGGAVLLGSMLSRGSPSLANSQAKQLTHTEVPTASSNLDPRTADVTDTANLFSSKILGNLVPVSTTTPFTYRLEKGRRFVYDLVLRANNGPRSYSIAGELSFSIKADAKPHDEEALGSGTAFVISSNGILATCAHVVQDAEEVSIVIGEDTYSADVVAFDRLRDVALLRISANGLPALPLAQSDEIQLAQQVRVIGYPLPGLLGTGVRINSGTVTGGVEDLGSGKQRFQVDATINPGNSGGPFVDDTGAVIGIAIALFSGIRVNEVGIAVPVAEVRHLLSGLNVYSTSETQRGALSGTDLAQKVVRSVAMVKVKRNESATNRYRVIYKWEQIKGRTSNQNRFISTLSPSLLLEAKRFPETVVGSFDVNHMGEISDYEGNIVLPLCYEQLGKLVFEELSGAVEPAWVAMDFGHIEIAPISRPYGSESEYSQGSSTPKSTDVEERSQVTRLRGEDCATLDKIDYSIEEETESLAKISALRKFSTLGEQKPPRLMLEGKRQIEFDKDLGLIRHAKFEAVVQEHMRDDRQLQIPYSVELKLKQLSLQ</sequence>
<keyword evidence="1 5" id="KW-0645">Protease</keyword>
<dbReference type="InterPro" id="IPR009003">
    <property type="entry name" value="Peptidase_S1_PA"/>
</dbReference>
<dbReference type="Proteomes" id="UP000323917">
    <property type="component" value="Chromosome"/>
</dbReference>